<comment type="caution">
    <text evidence="2">The sequence shown here is derived from an EMBL/GenBank/DDBJ whole genome shotgun (WGS) entry which is preliminary data.</text>
</comment>
<keyword evidence="3" id="KW-1185">Reference proteome</keyword>
<dbReference type="InterPro" id="IPR029063">
    <property type="entry name" value="SAM-dependent_MTases_sf"/>
</dbReference>
<dbReference type="PANTHER" id="PTHR43591">
    <property type="entry name" value="METHYLTRANSFERASE"/>
    <property type="match status" value="1"/>
</dbReference>
<gene>
    <name evidence="2" type="ORF">GCM10023213_10500</name>
</gene>
<dbReference type="Proteomes" id="UP001499852">
    <property type="component" value="Unassembled WGS sequence"/>
</dbReference>
<keyword evidence="2" id="KW-0808">Transferase</keyword>
<protein>
    <submittedName>
        <fullName evidence="2">Methyltransferase domain-containing protein</fullName>
    </submittedName>
</protein>
<dbReference type="PANTHER" id="PTHR43591:SF24">
    <property type="entry name" value="2-METHOXY-6-POLYPRENYL-1,4-BENZOQUINOL METHYLASE, MITOCHONDRIAL"/>
    <property type="match status" value="1"/>
</dbReference>
<proteinExistence type="predicted"/>
<accession>A0ABP9NX47</accession>
<dbReference type="SUPFAM" id="SSF53335">
    <property type="entry name" value="S-adenosyl-L-methionine-dependent methyltransferases"/>
    <property type="match status" value="1"/>
</dbReference>
<keyword evidence="2" id="KW-0489">Methyltransferase</keyword>
<dbReference type="Pfam" id="PF08241">
    <property type="entry name" value="Methyltransf_11"/>
    <property type="match status" value="1"/>
</dbReference>
<dbReference type="CDD" id="cd02440">
    <property type="entry name" value="AdoMet_MTases"/>
    <property type="match status" value="1"/>
</dbReference>
<dbReference type="RefSeq" id="WP_345735318.1">
    <property type="nucleotide sequence ID" value="NZ_BAABIA010000002.1"/>
</dbReference>
<dbReference type="EMBL" id="BAABIA010000002">
    <property type="protein sequence ID" value="GAA5136084.1"/>
    <property type="molecule type" value="Genomic_DNA"/>
</dbReference>
<dbReference type="Gene3D" id="3.40.50.150">
    <property type="entry name" value="Vaccinia Virus protein VP39"/>
    <property type="match status" value="1"/>
</dbReference>
<dbReference type="GO" id="GO:0008168">
    <property type="term" value="F:methyltransferase activity"/>
    <property type="evidence" value="ECO:0007669"/>
    <property type="project" value="UniProtKB-KW"/>
</dbReference>
<evidence type="ECO:0000259" key="1">
    <source>
        <dbReference type="Pfam" id="PF08241"/>
    </source>
</evidence>
<evidence type="ECO:0000313" key="3">
    <source>
        <dbReference type="Proteomes" id="UP001499852"/>
    </source>
</evidence>
<dbReference type="InterPro" id="IPR013216">
    <property type="entry name" value="Methyltransf_11"/>
</dbReference>
<sequence length="240" mass="27026">MSLGSHLLSPRLHERLQVERWYVHQFIRTQAMPLMKPGMLVLDAGSGHEHEQYLRKELLATGATLHTCDFSPGPGVDFAADVSALPFADATYDLVLSTQVLEHVQDPKKVVSEMARVLKPGGHLFLTTPQSSPLHNLPWNYFNFTNLGLRLLFDAAGLKILREMPQGGHFALLAYQLHWTVNFFRQSSLPGLVKKLSMLFCQMFFGFFAKVVLLWLDRLDSEPLNTQGWCIHGVKPSSDA</sequence>
<evidence type="ECO:0000313" key="2">
    <source>
        <dbReference type="EMBL" id="GAA5136084.1"/>
    </source>
</evidence>
<organism evidence="2 3">
    <name type="scientific">Prosthecobacter algae</name>
    <dbReference type="NCBI Taxonomy" id="1144682"/>
    <lineage>
        <taxon>Bacteria</taxon>
        <taxon>Pseudomonadati</taxon>
        <taxon>Verrucomicrobiota</taxon>
        <taxon>Verrucomicrobiia</taxon>
        <taxon>Verrucomicrobiales</taxon>
        <taxon>Verrucomicrobiaceae</taxon>
        <taxon>Prosthecobacter</taxon>
    </lineage>
</organism>
<name>A0ABP9NX47_9BACT</name>
<dbReference type="GO" id="GO:0032259">
    <property type="term" value="P:methylation"/>
    <property type="evidence" value="ECO:0007669"/>
    <property type="project" value="UniProtKB-KW"/>
</dbReference>
<reference evidence="3" key="1">
    <citation type="journal article" date="2019" name="Int. J. Syst. Evol. Microbiol.">
        <title>The Global Catalogue of Microorganisms (GCM) 10K type strain sequencing project: providing services to taxonomists for standard genome sequencing and annotation.</title>
        <authorList>
            <consortium name="The Broad Institute Genomics Platform"/>
            <consortium name="The Broad Institute Genome Sequencing Center for Infectious Disease"/>
            <person name="Wu L."/>
            <person name="Ma J."/>
        </authorList>
    </citation>
    <scope>NUCLEOTIDE SEQUENCE [LARGE SCALE GENOMIC DNA]</scope>
    <source>
        <strain evidence="3">JCM 18053</strain>
    </source>
</reference>
<feature type="domain" description="Methyltransferase type 11" evidence="1">
    <location>
        <begin position="76"/>
        <end position="126"/>
    </location>
</feature>